<dbReference type="AlphaFoldDB" id="A0A3P6TE58"/>
<proteinExistence type="predicted"/>
<name>A0A3P6TE58_LITSI</name>
<keyword evidence="3" id="KW-1185">Reference proteome</keyword>
<feature type="chain" id="PRO_5018164627" evidence="1">
    <location>
        <begin position="27"/>
        <end position="142"/>
    </location>
</feature>
<evidence type="ECO:0000256" key="1">
    <source>
        <dbReference type="SAM" id="SignalP"/>
    </source>
</evidence>
<organism evidence="2 3">
    <name type="scientific">Litomosoides sigmodontis</name>
    <name type="common">Filarial nematode worm</name>
    <dbReference type="NCBI Taxonomy" id="42156"/>
    <lineage>
        <taxon>Eukaryota</taxon>
        <taxon>Metazoa</taxon>
        <taxon>Ecdysozoa</taxon>
        <taxon>Nematoda</taxon>
        <taxon>Chromadorea</taxon>
        <taxon>Rhabditida</taxon>
        <taxon>Spirurina</taxon>
        <taxon>Spiruromorpha</taxon>
        <taxon>Filarioidea</taxon>
        <taxon>Onchocercidae</taxon>
        <taxon>Litomosoides</taxon>
    </lineage>
</organism>
<reference evidence="2 3" key="1">
    <citation type="submission" date="2018-08" db="EMBL/GenBank/DDBJ databases">
        <authorList>
            <person name="Laetsch R D."/>
            <person name="Stevens L."/>
            <person name="Kumar S."/>
            <person name="Blaxter L. M."/>
        </authorList>
    </citation>
    <scope>NUCLEOTIDE SEQUENCE [LARGE SCALE GENOMIC DNA]</scope>
</reference>
<dbReference type="OMA" id="ANSFNRN"/>
<evidence type="ECO:0000313" key="2">
    <source>
        <dbReference type="EMBL" id="VDK83377.1"/>
    </source>
</evidence>
<protein>
    <submittedName>
        <fullName evidence="2">Uncharacterized protein</fullName>
    </submittedName>
</protein>
<gene>
    <name evidence="2" type="ORF">NLS_LOCUS6167</name>
</gene>
<evidence type="ECO:0000313" key="3">
    <source>
        <dbReference type="Proteomes" id="UP000277928"/>
    </source>
</evidence>
<keyword evidence="1" id="KW-0732">Signal</keyword>
<dbReference type="Proteomes" id="UP000277928">
    <property type="component" value="Unassembled WGS sequence"/>
</dbReference>
<accession>A0A3P6TE58</accession>
<sequence>MLTSTVIKYLLTVVVITVLSITETDAQMSVANSFNRNIAGRESLNNNANIRSAGGGAAGGGAAGGGAAGGGGDGGFLQALLNLSAGPGQAPQQQQIDQNLASGFVLGSVLSRGLASPYTYGFYPYYSYYPYYYYSYPYYFRG</sequence>
<dbReference type="EMBL" id="UYRX01000525">
    <property type="protein sequence ID" value="VDK83377.1"/>
    <property type="molecule type" value="Genomic_DNA"/>
</dbReference>
<feature type="signal peptide" evidence="1">
    <location>
        <begin position="1"/>
        <end position="26"/>
    </location>
</feature>